<dbReference type="Proteomes" id="UP000054144">
    <property type="component" value="Unassembled WGS sequence"/>
</dbReference>
<sequence>CLSSENMPFHSIPPEVLENIAFFCATSRFQGPPSGLLPLLSLNHRTNGFLACDRPLYARIFAYKFDVNAIAVRLGQGLSTAEFLTSELQRRFIVLKRIRRRRDSVLDEGKLEDPSLSRDLFSVYVMILENQGRNMAQLCDYAELNVWLREFWFHPSGTSRFHPTVKREAWPVLTPSVSIALWLLLFALDFGKSIRNVGSSNDLRKPDKFDIQIEIYRCLSILKLYSLAAHKYPLSWASWTDFVPRQFVGGYAYIYAGQMLVPPPPTVAAIIAYITISDRLAATSHVGVASYSSGRQLEVEWGKCSVLQPFKHNFLPDGHAIVYKYGSVEGAWQGVFTYSDFSTYAAVLGGGTPQILLNSGLTGQTQTWIMSEYHLDPNDLSALNDDEDFRPSHLFETVAEETRDGLIVRTPGGKTYKYHRYTVGMGSPTSDIFITGEGHSAWGRFRFLGRVRPSDGFIVISKTYADGQRDKWFYRGYLLGDTLAGRWRDTHSPNDLDGYEGCFMMSRRAAEIPR</sequence>
<proteinExistence type="predicted"/>
<reference evidence="1 2" key="1">
    <citation type="journal article" date="2015" name="Fungal Genet. Biol.">
        <title>Evolution of novel wood decay mechanisms in Agaricales revealed by the genome sequences of Fistulina hepatica and Cylindrobasidium torrendii.</title>
        <authorList>
            <person name="Floudas D."/>
            <person name="Held B.W."/>
            <person name="Riley R."/>
            <person name="Nagy L.G."/>
            <person name="Koehler G."/>
            <person name="Ransdell A.S."/>
            <person name="Younus H."/>
            <person name="Chow J."/>
            <person name="Chiniquy J."/>
            <person name="Lipzen A."/>
            <person name="Tritt A."/>
            <person name="Sun H."/>
            <person name="Haridas S."/>
            <person name="LaButti K."/>
            <person name="Ohm R.A."/>
            <person name="Kues U."/>
            <person name="Blanchette R.A."/>
            <person name="Grigoriev I.V."/>
            <person name="Minto R.E."/>
            <person name="Hibbett D.S."/>
        </authorList>
    </citation>
    <scope>NUCLEOTIDE SEQUENCE [LARGE SCALE GENOMIC DNA]</scope>
    <source>
        <strain evidence="1 2">ATCC 64428</strain>
    </source>
</reference>
<evidence type="ECO:0000313" key="2">
    <source>
        <dbReference type="Proteomes" id="UP000054144"/>
    </source>
</evidence>
<gene>
    <name evidence="1" type="ORF">FISHEDRAFT_50592</name>
</gene>
<feature type="non-terminal residue" evidence="1">
    <location>
        <position position="1"/>
    </location>
</feature>
<accession>A0A0D7A238</accession>
<evidence type="ECO:0000313" key="1">
    <source>
        <dbReference type="EMBL" id="KIY44863.1"/>
    </source>
</evidence>
<keyword evidence="2" id="KW-1185">Reference proteome</keyword>
<protein>
    <recommendedName>
        <fullName evidence="3">F-box domain-containing protein</fullName>
    </recommendedName>
</protein>
<evidence type="ECO:0008006" key="3">
    <source>
        <dbReference type="Google" id="ProtNLM"/>
    </source>
</evidence>
<dbReference type="EMBL" id="KN882064">
    <property type="protein sequence ID" value="KIY44863.1"/>
    <property type="molecule type" value="Genomic_DNA"/>
</dbReference>
<organism evidence="1 2">
    <name type="scientific">Fistulina hepatica ATCC 64428</name>
    <dbReference type="NCBI Taxonomy" id="1128425"/>
    <lineage>
        <taxon>Eukaryota</taxon>
        <taxon>Fungi</taxon>
        <taxon>Dikarya</taxon>
        <taxon>Basidiomycota</taxon>
        <taxon>Agaricomycotina</taxon>
        <taxon>Agaricomycetes</taxon>
        <taxon>Agaricomycetidae</taxon>
        <taxon>Agaricales</taxon>
        <taxon>Fistulinaceae</taxon>
        <taxon>Fistulina</taxon>
    </lineage>
</organism>
<name>A0A0D7A238_9AGAR</name>
<dbReference type="AlphaFoldDB" id="A0A0D7A238"/>
<dbReference type="OrthoDB" id="3263050at2759"/>